<dbReference type="EMBL" id="QJKJ01012324">
    <property type="protein sequence ID" value="RDX68947.1"/>
    <property type="molecule type" value="Genomic_DNA"/>
</dbReference>
<organism evidence="1 2">
    <name type="scientific">Mucuna pruriens</name>
    <name type="common">Velvet bean</name>
    <name type="synonym">Dolichos pruriens</name>
    <dbReference type="NCBI Taxonomy" id="157652"/>
    <lineage>
        <taxon>Eukaryota</taxon>
        <taxon>Viridiplantae</taxon>
        <taxon>Streptophyta</taxon>
        <taxon>Embryophyta</taxon>
        <taxon>Tracheophyta</taxon>
        <taxon>Spermatophyta</taxon>
        <taxon>Magnoliopsida</taxon>
        <taxon>eudicotyledons</taxon>
        <taxon>Gunneridae</taxon>
        <taxon>Pentapetalae</taxon>
        <taxon>rosids</taxon>
        <taxon>fabids</taxon>
        <taxon>Fabales</taxon>
        <taxon>Fabaceae</taxon>
        <taxon>Papilionoideae</taxon>
        <taxon>50 kb inversion clade</taxon>
        <taxon>NPAAA clade</taxon>
        <taxon>indigoferoid/millettioid clade</taxon>
        <taxon>Phaseoleae</taxon>
        <taxon>Mucuna</taxon>
    </lineage>
</organism>
<dbReference type="SUPFAM" id="SSF56672">
    <property type="entry name" value="DNA/RNA polymerases"/>
    <property type="match status" value="1"/>
</dbReference>
<name>A0A371ESB4_MUCPR</name>
<dbReference type="Proteomes" id="UP000257109">
    <property type="component" value="Unassembled WGS sequence"/>
</dbReference>
<evidence type="ECO:0000313" key="2">
    <source>
        <dbReference type="Proteomes" id="UP000257109"/>
    </source>
</evidence>
<dbReference type="AlphaFoldDB" id="A0A371ESB4"/>
<sequence>MEKGWVRESMSPYAMLVILMPKKDDTWRMCTKPINNITIRYRFEKWKNCMILISGNHQIRMGKGMRGKHLSRSNLVYMSGLSCLLP</sequence>
<reference evidence="1" key="1">
    <citation type="submission" date="2018-05" db="EMBL/GenBank/DDBJ databases">
        <title>Draft genome of Mucuna pruriens seed.</title>
        <authorList>
            <person name="Nnadi N.E."/>
            <person name="Vos R."/>
            <person name="Hasami M.H."/>
            <person name="Devisetty U.K."/>
            <person name="Aguiy J.C."/>
        </authorList>
    </citation>
    <scope>NUCLEOTIDE SEQUENCE [LARGE SCALE GENOMIC DNA]</scope>
    <source>
        <strain evidence="1">JCA_2017</strain>
    </source>
</reference>
<protein>
    <submittedName>
        <fullName evidence="1">Uncharacterized protein</fullName>
    </submittedName>
</protein>
<comment type="caution">
    <text evidence="1">The sequence shown here is derived from an EMBL/GenBank/DDBJ whole genome shotgun (WGS) entry which is preliminary data.</text>
</comment>
<dbReference type="OrthoDB" id="1435697at2759"/>
<evidence type="ECO:0000313" key="1">
    <source>
        <dbReference type="EMBL" id="RDX68947.1"/>
    </source>
</evidence>
<accession>A0A371ESB4</accession>
<keyword evidence="2" id="KW-1185">Reference proteome</keyword>
<dbReference type="InterPro" id="IPR043502">
    <property type="entry name" value="DNA/RNA_pol_sf"/>
</dbReference>
<gene>
    <name evidence="1" type="ORF">CR513_52008</name>
</gene>
<feature type="non-terminal residue" evidence="1">
    <location>
        <position position="1"/>
    </location>
</feature>
<proteinExistence type="predicted"/>
<dbReference type="Gene3D" id="3.10.10.10">
    <property type="entry name" value="HIV Type 1 Reverse Transcriptase, subunit A, domain 1"/>
    <property type="match status" value="1"/>
</dbReference>